<sequence>MMNFEDLPAHVQEQIAADMHHEEPGQREAVEQELARLQRAAADAEADQQLDDALTQLAEAGDEQERFDKATAEAADVPLDFVQLYNKIEAEVSAAVDGKQPQHVTSAAVNPARQSLLCSRSRAAHHRPERDE</sequence>
<keyword evidence="3" id="KW-1185">Reference proteome</keyword>
<dbReference type="Proteomes" id="UP000225262">
    <property type="component" value="Segment"/>
</dbReference>
<evidence type="ECO:0000313" key="2">
    <source>
        <dbReference type="EMBL" id="ASR80749.1"/>
    </source>
</evidence>
<protein>
    <submittedName>
        <fullName evidence="2">Uncharacterized protein</fullName>
    </submittedName>
</protein>
<feature type="compositionally biased region" description="Basic and acidic residues" evidence="1">
    <location>
        <begin position="18"/>
        <end position="27"/>
    </location>
</feature>
<accession>A0A222Z8B1</accession>
<dbReference type="OrthoDB" id="28601at10239"/>
<evidence type="ECO:0000313" key="3">
    <source>
        <dbReference type="Proteomes" id="UP000225262"/>
    </source>
</evidence>
<organism evidence="2 3">
    <name type="scientific">Arthrobacter phage Shade</name>
    <dbReference type="NCBI Taxonomy" id="2024283"/>
    <lineage>
        <taxon>Viruses</taxon>
        <taxon>Duplodnaviria</taxon>
        <taxon>Heunggongvirae</taxon>
        <taxon>Uroviricota</taxon>
        <taxon>Caudoviricetes</taxon>
        <taxon>Berryhillviridae</taxon>
        <taxon>Marthavirus</taxon>
        <taxon>Marthavirus shade</taxon>
    </lineage>
</organism>
<gene>
    <name evidence="2" type="ORF">SEA_SHADE_44</name>
</gene>
<evidence type="ECO:0000256" key="1">
    <source>
        <dbReference type="SAM" id="MobiDB-lite"/>
    </source>
</evidence>
<name>A0A222Z8B1_9CAUD</name>
<feature type="region of interest" description="Disordered" evidence="1">
    <location>
        <begin position="1"/>
        <end position="27"/>
    </location>
</feature>
<reference evidence="2 3" key="1">
    <citation type="submission" date="2017-06" db="EMBL/GenBank/DDBJ databases">
        <authorList>
            <person name="Conboy A.J."/>
            <person name="Conboy D.B."/>
            <person name="Cross T."/>
            <person name="Shade D."/>
            <person name="Dunbar D."/>
            <person name="Schaff J.E."/>
            <person name="Dashiell C.L."/>
            <person name="Macialek J.A."/>
            <person name="Klyczek K."/>
            <person name="Bradley K.W."/>
            <person name="Asai D.J."/>
            <person name="Bowman C.A."/>
            <person name="Russell D.A."/>
            <person name="Pope W.H."/>
            <person name="Jacobs-Sera D."/>
            <person name="Hendrix R.W."/>
            <person name="Hatfull G.F."/>
        </authorList>
    </citation>
    <scope>NUCLEOTIDE SEQUENCE [LARGE SCALE GENOMIC DNA]</scope>
</reference>
<proteinExistence type="predicted"/>
<dbReference type="EMBL" id="MF189178">
    <property type="protein sequence ID" value="ASR80749.1"/>
    <property type="molecule type" value="Genomic_DNA"/>
</dbReference>